<evidence type="ECO:0000313" key="3">
    <source>
        <dbReference type="EMBL" id="MFC0321335.1"/>
    </source>
</evidence>
<comment type="similarity">
    <text evidence="1">Belongs to the short-chain dehydrogenases/reductases (SDR) family.</text>
</comment>
<dbReference type="RefSeq" id="WP_013663835.1">
    <property type="nucleotide sequence ID" value="NZ_JBHLWO010000005.1"/>
</dbReference>
<keyword evidence="2" id="KW-0560">Oxidoreductase</keyword>
<evidence type="ECO:0000313" key="4">
    <source>
        <dbReference type="Proteomes" id="UP001589774"/>
    </source>
</evidence>
<accession>A0ABV6HR20</accession>
<dbReference type="Gene3D" id="3.40.50.720">
    <property type="entry name" value="NAD(P)-binding Rossmann-like Domain"/>
    <property type="match status" value="1"/>
</dbReference>
<organism evidence="3 4">
    <name type="scientific">Olivibacter oleidegradans</name>
    <dbReference type="NCBI Taxonomy" id="760123"/>
    <lineage>
        <taxon>Bacteria</taxon>
        <taxon>Pseudomonadati</taxon>
        <taxon>Bacteroidota</taxon>
        <taxon>Sphingobacteriia</taxon>
        <taxon>Sphingobacteriales</taxon>
        <taxon>Sphingobacteriaceae</taxon>
        <taxon>Olivibacter</taxon>
    </lineage>
</organism>
<gene>
    <name evidence="3" type="ORF">ACFFI0_23665</name>
</gene>
<dbReference type="SUPFAM" id="SSF51735">
    <property type="entry name" value="NAD(P)-binding Rossmann-fold domains"/>
    <property type="match status" value="1"/>
</dbReference>
<dbReference type="EMBL" id="JBHLWO010000005">
    <property type="protein sequence ID" value="MFC0321335.1"/>
    <property type="molecule type" value="Genomic_DNA"/>
</dbReference>
<evidence type="ECO:0000256" key="1">
    <source>
        <dbReference type="ARBA" id="ARBA00006484"/>
    </source>
</evidence>
<dbReference type="NCBIfam" id="NF005754">
    <property type="entry name" value="PRK07578.1"/>
    <property type="match status" value="1"/>
</dbReference>
<dbReference type="InterPro" id="IPR051122">
    <property type="entry name" value="SDR_DHRS6-like"/>
</dbReference>
<reference evidence="3 4" key="1">
    <citation type="submission" date="2024-09" db="EMBL/GenBank/DDBJ databases">
        <authorList>
            <person name="Sun Q."/>
            <person name="Mori K."/>
        </authorList>
    </citation>
    <scope>NUCLEOTIDE SEQUENCE [LARGE SCALE GENOMIC DNA]</scope>
    <source>
        <strain evidence="3 4">CCM 7765</strain>
    </source>
</reference>
<comment type="caution">
    <text evidence="3">The sequence shown here is derived from an EMBL/GenBank/DDBJ whole genome shotgun (WGS) entry which is preliminary data.</text>
</comment>
<dbReference type="Pfam" id="PF13561">
    <property type="entry name" value="adh_short_C2"/>
    <property type="match status" value="1"/>
</dbReference>
<dbReference type="InterPro" id="IPR002347">
    <property type="entry name" value="SDR_fam"/>
</dbReference>
<sequence>MKIIIIGATGTIGRHVATLFEGKHELIKVGTTKGDYQIDICSEQSIKIFFETIGPFDALISTTGKAAFKSLKDLSNADFRLGLDNKLLGQISLVLIGQHYINPAGSFTLTSGILSEDPVPGGSALSTVNGAINAFVKGAAIELKNDVRINAVSPGVVEDSPSFFEVFPGHIPVKMERVANAYYKSVMGALTGETIRVF</sequence>
<name>A0ABV6HR20_9SPHI</name>
<evidence type="ECO:0000256" key="2">
    <source>
        <dbReference type="ARBA" id="ARBA00023002"/>
    </source>
</evidence>
<protein>
    <submittedName>
        <fullName evidence="3">Short chain dehydrogenase</fullName>
    </submittedName>
</protein>
<dbReference type="CDD" id="cd11731">
    <property type="entry name" value="Lin1944_like_SDR_c"/>
    <property type="match status" value="1"/>
</dbReference>
<proteinExistence type="inferred from homology"/>
<dbReference type="Proteomes" id="UP001589774">
    <property type="component" value="Unassembled WGS sequence"/>
</dbReference>
<dbReference type="PRINTS" id="PR00081">
    <property type="entry name" value="GDHRDH"/>
</dbReference>
<dbReference type="InterPro" id="IPR036291">
    <property type="entry name" value="NAD(P)-bd_dom_sf"/>
</dbReference>
<keyword evidence="4" id="KW-1185">Reference proteome</keyword>
<dbReference type="PANTHER" id="PTHR43477">
    <property type="entry name" value="DIHYDROANTICAPSIN 7-DEHYDROGENASE"/>
    <property type="match status" value="1"/>
</dbReference>
<dbReference type="PANTHER" id="PTHR43477:SF1">
    <property type="entry name" value="DIHYDROANTICAPSIN 7-DEHYDROGENASE"/>
    <property type="match status" value="1"/>
</dbReference>